<dbReference type="Proteomes" id="UP000281726">
    <property type="component" value="Unassembled WGS sequence"/>
</dbReference>
<name>A0A3A9YT58_9ACTN</name>
<protein>
    <recommendedName>
        <fullName evidence="3">Flavin reductase</fullName>
    </recommendedName>
</protein>
<evidence type="ECO:0000313" key="2">
    <source>
        <dbReference type="Proteomes" id="UP000281726"/>
    </source>
</evidence>
<accession>A0A3A9YT58</accession>
<keyword evidence="2" id="KW-1185">Reference proteome</keyword>
<dbReference type="RefSeq" id="WP_120733006.1">
    <property type="nucleotide sequence ID" value="NZ_RBAK01000021.1"/>
</dbReference>
<evidence type="ECO:0000313" key="1">
    <source>
        <dbReference type="EMBL" id="RKN38436.1"/>
    </source>
</evidence>
<dbReference type="OrthoDB" id="3393036at2"/>
<dbReference type="AlphaFoldDB" id="A0A3A9YT58"/>
<dbReference type="EMBL" id="RBAK01000021">
    <property type="protein sequence ID" value="RKN38436.1"/>
    <property type="molecule type" value="Genomic_DNA"/>
</dbReference>
<gene>
    <name evidence="1" type="ORF">D7223_31005</name>
</gene>
<sequence length="97" mass="10747">MTPRPARAARALAVLNDRVDGDAHQPSRPGWDCMGCGQDWPCAPAKVRLGEAYGSDRVGLRVYMAGLYEQALDELLMWPAADVFTRFVLWARPTASR</sequence>
<evidence type="ECO:0008006" key="3">
    <source>
        <dbReference type="Google" id="ProtNLM"/>
    </source>
</evidence>
<reference evidence="1 2" key="1">
    <citation type="journal article" date="2004" name="Syst. Appl. Microbiol.">
        <title>Cryptoendolithic actinomycetes from antarctic sandstone rock samples: Micromonospora endolithica sp. nov. and two isolates related to Micromonospora coerulea Jensen 1932.</title>
        <authorList>
            <person name="Hirsch P."/>
            <person name="Mevs U."/>
            <person name="Kroppenstedt R.M."/>
            <person name="Schumann P."/>
            <person name="Stackebrandt E."/>
        </authorList>
    </citation>
    <scope>NUCLEOTIDE SEQUENCE [LARGE SCALE GENOMIC DNA]</scope>
    <source>
        <strain evidence="1 2">JCM 12677</strain>
    </source>
</reference>
<proteinExistence type="predicted"/>
<organism evidence="1 2">
    <name type="scientific">Micromonospora endolithica</name>
    <dbReference type="NCBI Taxonomy" id="230091"/>
    <lineage>
        <taxon>Bacteria</taxon>
        <taxon>Bacillati</taxon>
        <taxon>Actinomycetota</taxon>
        <taxon>Actinomycetes</taxon>
        <taxon>Micromonosporales</taxon>
        <taxon>Micromonosporaceae</taxon>
        <taxon>Micromonospora</taxon>
    </lineage>
</organism>
<comment type="caution">
    <text evidence="1">The sequence shown here is derived from an EMBL/GenBank/DDBJ whole genome shotgun (WGS) entry which is preliminary data.</text>
</comment>